<name>A0A841JB79_9SPHI</name>
<comment type="caution">
    <text evidence="1">The sequence shown here is derived from an EMBL/GenBank/DDBJ whole genome shotgun (WGS) entry which is preliminary data.</text>
</comment>
<accession>A0A841JB79</accession>
<dbReference type="RefSeq" id="WP_183585962.1">
    <property type="nucleotide sequence ID" value="NZ_JACHCA010000002.1"/>
</dbReference>
<proteinExistence type="predicted"/>
<evidence type="ECO:0000313" key="2">
    <source>
        <dbReference type="Proteomes" id="UP000548326"/>
    </source>
</evidence>
<sequence>MKLIDLIPYLRNDNRLKELYAKEKLNLESEAVLIYMTGSLKLESELTFFDIEETEDDLYYKNNGISYVQLFPINYAVELVNSWLEVQDLSDQDIAKSLLNYRIKDA</sequence>
<dbReference type="AlphaFoldDB" id="A0A841JB79"/>
<dbReference type="EMBL" id="JACHCA010000002">
    <property type="protein sequence ID" value="MBB6126836.1"/>
    <property type="molecule type" value="Genomic_DNA"/>
</dbReference>
<organism evidence="1 2">
    <name type="scientific">Mucilaginibacter lappiensis</name>
    <dbReference type="NCBI Taxonomy" id="354630"/>
    <lineage>
        <taxon>Bacteria</taxon>
        <taxon>Pseudomonadati</taxon>
        <taxon>Bacteroidota</taxon>
        <taxon>Sphingobacteriia</taxon>
        <taxon>Sphingobacteriales</taxon>
        <taxon>Sphingobacteriaceae</taxon>
        <taxon>Mucilaginibacter</taxon>
    </lineage>
</organism>
<protein>
    <submittedName>
        <fullName evidence="1">Uncharacterized protein</fullName>
    </submittedName>
</protein>
<reference evidence="1 2" key="1">
    <citation type="submission" date="2020-08" db="EMBL/GenBank/DDBJ databases">
        <title>Genomic Encyclopedia of Type Strains, Phase IV (KMG-V): Genome sequencing to study the core and pangenomes of soil and plant-associated prokaryotes.</title>
        <authorList>
            <person name="Whitman W."/>
        </authorList>
    </citation>
    <scope>NUCLEOTIDE SEQUENCE [LARGE SCALE GENOMIC DNA]</scope>
    <source>
        <strain evidence="1 2">MP601</strain>
    </source>
</reference>
<dbReference type="Proteomes" id="UP000548326">
    <property type="component" value="Unassembled WGS sequence"/>
</dbReference>
<evidence type="ECO:0000313" key="1">
    <source>
        <dbReference type="EMBL" id="MBB6126836.1"/>
    </source>
</evidence>
<gene>
    <name evidence="1" type="ORF">HDF22_000941</name>
</gene>